<keyword evidence="3" id="KW-0472">Membrane</keyword>
<dbReference type="RefSeq" id="WP_010856111.1">
    <property type="nucleotide sequence ID" value="NZ_AQHR01000104.1"/>
</dbReference>
<sequence>MILTMEKVNSILQLISALFFGVALVFFLTYDRMWDQPLESSLVVSWMLVGLLVHLLVWGSTSLVKRNLMKEVASVETEKKELKALLFDLERANKSGRLDRKMDSGEITDRDSSSIKPRENFK</sequence>
<evidence type="ECO:0000256" key="3">
    <source>
        <dbReference type="SAM" id="Phobius"/>
    </source>
</evidence>
<keyword evidence="1" id="KW-0175">Coiled coil</keyword>
<feature type="transmembrane region" description="Helical" evidence="3">
    <location>
        <begin position="12"/>
        <end position="30"/>
    </location>
</feature>
<gene>
    <name evidence="4" type="ORF">ADIS_3984</name>
</gene>
<accession>R7ZNB2</accession>
<comment type="caution">
    <text evidence="4">The sequence shown here is derived from an EMBL/GenBank/DDBJ whole genome shotgun (WGS) entry which is preliminary data.</text>
</comment>
<dbReference type="STRING" id="1232681.ADIS_3984"/>
<evidence type="ECO:0000256" key="1">
    <source>
        <dbReference type="SAM" id="Coils"/>
    </source>
</evidence>
<evidence type="ECO:0000313" key="5">
    <source>
        <dbReference type="Proteomes" id="UP000013909"/>
    </source>
</evidence>
<keyword evidence="3" id="KW-0812">Transmembrane</keyword>
<organism evidence="4 5">
    <name type="scientific">Lunatimonas lonarensis</name>
    <dbReference type="NCBI Taxonomy" id="1232681"/>
    <lineage>
        <taxon>Bacteria</taxon>
        <taxon>Pseudomonadati</taxon>
        <taxon>Bacteroidota</taxon>
        <taxon>Cytophagia</taxon>
        <taxon>Cytophagales</taxon>
        <taxon>Cyclobacteriaceae</taxon>
    </lineage>
</organism>
<evidence type="ECO:0000313" key="4">
    <source>
        <dbReference type="EMBL" id="EON75581.1"/>
    </source>
</evidence>
<reference evidence="4 5" key="1">
    <citation type="submission" date="2013-02" db="EMBL/GenBank/DDBJ databases">
        <title>A novel strain isolated from Lonar lake, Maharashtra, India.</title>
        <authorList>
            <person name="Singh A."/>
        </authorList>
    </citation>
    <scope>NUCLEOTIDE SEQUENCE [LARGE SCALE GENOMIC DNA]</scope>
    <source>
        <strain evidence="4 5">AK24</strain>
    </source>
</reference>
<proteinExistence type="predicted"/>
<dbReference type="EMBL" id="AQHR01000104">
    <property type="protein sequence ID" value="EON75581.1"/>
    <property type="molecule type" value="Genomic_DNA"/>
</dbReference>
<protein>
    <submittedName>
        <fullName evidence="4">Uncharacterized protein</fullName>
    </submittedName>
</protein>
<dbReference type="Proteomes" id="UP000013909">
    <property type="component" value="Unassembled WGS sequence"/>
</dbReference>
<feature type="region of interest" description="Disordered" evidence="2">
    <location>
        <begin position="100"/>
        <end position="122"/>
    </location>
</feature>
<keyword evidence="3" id="KW-1133">Transmembrane helix</keyword>
<dbReference type="AlphaFoldDB" id="R7ZNB2"/>
<feature type="transmembrane region" description="Helical" evidence="3">
    <location>
        <begin position="42"/>
        <end position="64"/>
    </location>
</feature>
<name>R7ZNB2_9BACT</name>
<feature type="coiled-coil region" evidence="1">
    <location>
        <begin position="65"/>
        <end position="95"/>
    </location>
</feature>
<keyword evidence="5" id="KW-1185">Reference proteome</keyword>
<evidence type="ECO:0000256" key="2">
    <source>
        <dbReference type="SAM" id="MobiDB-lite"/>
    </source>
</evidence>